<dbReference type="CDD" id="cd01999">
    <property type="entry name" value="ASS"/>
    <property type="match status" value="1"/>
</dbReference>
<gene>
    <name evidence="8 11" type="primary">argG</name>
    <name evidence="11" type="ORF">TBK1r_69760</name>
</gene>
<dbReference type="Gene3D" id="3.40.50.620">
    <property type="entry name" value="HUPs"/>
    <property type="match status" value="1"/>
</dbReference>
<comment type="caution">
    <text evidence="8">Lacks conserved residue(s) required for the propagation of feature annotation.</text>
</comment>
<keyword evidence="12" id="KW-1185">Reference proteome</keyword>
<dbReference type="InterPro" id="IPR024074">
    <property type="entry name" value="AS_cat/multimer_dom_body"/>
</dbReference>
<evidence type="ECO:0000256" key="1">
    <source>
        <dbReference type="ARBA" id="ARBA00004967"/>
    </source>
</evidence>
<evidence type="ECO:0000256" key="7">
    <source>
        <dbReference type="ARBA" id="ARBA00022840"/>
    </source>
</evidence>
<dbReference type="InterPro" id="IPR018223">
    <property type="entry name" value="Arginosuc_synth_CS"/>
</dbReference>
<dbReference type="NCBIfam" id="NF001770">
    <property type="entry name" value="PRK00509.1"/>
    <property type="match status" value="1"/>
</dbReference>
<comment type="subcellular location">
    <subcellularLocation>
        <location evidence="8">Cytoplasm</location>
    </subcellularLocation>
</comment>
<evidence type="ECO:0000259" key="9">
    <source>
        <dbReference type="Pfam" id="PF00764"/>
    </source>
</evidence>
<dbReference type="InterPro" id="IPR048268">
    <property type="entry name" value="Arginosuc_syn_C"/>
</dbReference>
<name>A0ABX5Y108_9BACT</name>
<dbReference type="PANTHER" id="PTHR11587">
    <property type="entry name" value="ARGININOSUCCINATE SYNTHASE"/>
    <property type="match status" value="1"/>
</dbReference>
<feature type="binding site" evidence="8">
    <location>
        <position position="117"/>
    </location>
    <ligand>
        <name>ATP</name>
        <dbReference type="ChEBI" id="CHEBI:30616"/>
    </ligand>
</feature>
<comment type="catalytic activity">
    <reaction evidence="8">
        <text>L-citrulline + L-aspartate + ATP = 2-(N(omega)-L-arginino)succinate + AMP + diphosphate + H(+)</text>
        <dbReference type="Rhea" id="RHEA:10932"/>
        <dbReference type="ChEBI" id="CHEBI:15378"/>
        <dbReference type="ChEBI" id="CHEBI:29991"/>
        <dbReference type="ChEBI" id="CHEBI:30616"/>
        <dbReference type="ChEBI" id="CHEBI:33019"/>
        <dbReference type="ChEBI" id="CHEBI:57472"/>
        <dbReference type="ChEBI" id="CHEBI:57743"/>
        <dbReference type="ChEBI" id="CHEBI:456215"/>
        <dbReference type="EC" id="6.3.4.5"/>
    </reaction>
</comment>
<feature type="binding site" evidence="8">
    <location>
        <position position="189"/>
    </location>
    <ligand>
        <name>L-citrulline</name>
        <dbReference type="ChEBI" id="CHEBI:57743"/>
    </ligand>
</feature>
<feature type="binding site" evidence="8">
    <location>
        <position position="124"/>
    </location>
    <ligand>
        <name>L-aspartate</name>
        <dbReference type="ChEBI" id="CHEBI:29991"/>
    </ligand>
</feature>
<dbReference type="Proteomes" id="UP000318081">
    <property type="component" value="Chromosome"/>
</dbReference>
<dbReference type="SUPFAM" id="SSF69864">
    <property type="entry name" value="Argininosuccinate synthetase, C-terminal domain"/>
    <property type="match status" value="1"/>
</dbReference>
<feature type="binding site" evidence="8">
    <location>
        <position position="92"/>
    </location>
    <ligand>
        <name>L-citrulline</name>
        <dbReference type="ChEBI" id="CHEBI:57743"/>
    </ligand>
</feature>
<feature type="binding site" evidence="8">
    <location>
        <position position="123"/>
    </location>
    <ligand>
        <name>L-citrulline</name>
        <dbReference type="ChEBI" id="CHEBI:57743"/>
    </ligand>
</feature>
<dbReference type="InterPro" id="IPR014729">
    <property type="entry name" value="Rossmann-like_a/b/a_fold"/>
</dbReference>
<feature type="binding site" evidence="8">
    <location>
        <begin position="9"/>
        <end position="17"/>
    </location>
    <ligand>
        <name>ATP</name>
        <dbReference type="ChEBI" id="CHEBI:30616"/>
    </ligand>
</feature>
<dbReference type="Gene3D" id="3.90.1260.10">
    <property type="entry name" value="Argininosuccinate synthetase, chain A, domain 2"/>
    <property type="match status" value="1"/>
</dbReference>
<feature type="domain" description="Arginosuccinate synthase-like N-terminal" evidence="9">
    <location>
        <begin position="5"/>
        <end position="170"/>
    </location>
</feature>
<keyword evidence="7 8" id="KW-0067">ATP-binding</keyword>
<feature type="domain" description="Arginosuccinate synthase C-terminal" evidence="10">
    <location>
        <begin position="179"/>
        <end position="397"/>
    </location>
</feature>
<comment type="similarity">
    <text evidence="8">Belongs to the argininosuccinate synthase family. Type 1 subfamily.</text>
</comment>
<feature type="binding site" evidence="8">
    <location>
        <position position="127"/>
    </location>
    <ligand>
        <name>L-citrulline</name>
        <dbReference type="ChEBI" id="CHEBI:57743"/>
    </ligand>
</feature>
<dbReference type="Pfam" id="PF20979">
    <property type="entry name" value="Arginosuc_syn_C"/>
    <property type="match status" value="1"/>
</dbReference>
<protein>
    <recommendedName>
        <fullName evidence="2 8">Argininosuccinate synthase</fullName>
        <ecNumber evidence="2 8">6.3.4.5</ecNumber>
    </recommendedName>
    <alternativeName>
        <fullName evidence="8">Citrulline--aspartate ligase</fullName>
    </alternativeName>
</protein>
<proteinExistence type="inferred from homology"/>
<comment type="pathway">
    <text evidence="1 8">Amino-acid biosynthesis; L-arginine biosynthesis; L-arginine from L-ornithine and carbamoyl phosphate: step 2/3.</text>
</comment>
<keyword evidence="3 8" id="KW-0055">Arginine biosynthesis</keyword>
<dbReference type="EC" id="6.3.4.5" evidence="2 8"/>
<evidence type="ECO:0000313" key="11">
    <source>
        <dbReference type="EMBL" id="QDV87944.1"/>
    </source>
</evidence>
<feature type="binding site" evidence="8">
    <location>
        <position position="123"/>
    </location>
    <ligand>
        <name>L-aspartate</name>
        <dbReference type="ChEBI" id="CHEBI:29991"/>
    </ligand>
</feature>
<reference evidence="11 12" key="1">
    <citation type="submission" date="2019-02" db="EMBL/GenBank/DDBJ databases">
        <title>Deep-cultivation of Planctomycetes and their phenomic and genomic characterization uncovers novel biology.</title>
        <authorList>
            <person name="Wiegand S."/>
            <person name="Jogler M."/>
            <person name="Boedeker C."/>
            <person name="Pinto D."/>
            <person name="Vollmers J."/>
            <person name="Rivas-Marin E."/>
            <person name="Kohn T."/>
            <person name="Peeters S.H."/>
            <person name="Heuer A."/>
            <person name="Rast P."/>
            <person name="Oberbeckmann S."/>
            <person name="Bunk B."/>
            <person name="Jeske O."/>
            <person name="Meyerdierks A."/>
            <person name="Storesund J.E."/>
            <person name="Kallscheuer N."/>
            <person name="Luecker S."/>
            <person name="Lage O.M."/>
            <person name="Pohl T."/>
            <person name="Merkel B.J."/>
            <person name="Hornburger P."/>
            <person name="Mueller R.-W."/>
            <person name="Bruemmer F."/>
            <person name="Labrenz M."/>
            <person name="Spormann A.M."/>
            <person name="Op den Camp H."/>
            <person name="Overmann J."/>
            <person name="Amann R."/>
            <person name="Jetten M.S.M."/>
            <person name="Mascher T."/>
            <person name="Medema M.H."/>
            <person name="Devos D.P."/>
            <person name="Kaster A.-K."/>
            <person name="Ovreas L."/>
            <person name="Rohde M."/>
            <person name="Galperin M.Y."/>
            <person name="Jogler C."/>
        </authorList>
    </citation>
    <scope>NUCLEOTIDE SEQUENCE [LARGE SCALE GENOMIC DNA]</scope>
    <source>
        <strain evidence="11 12">TBK1r</strain>
    </source>
</reference>
<keyword evidence="5 8" id="KW-0028">Amino-acid biosynthesis</keyword>
<dbReference type="PROSITE" id="PS00565">
    <property type="entry name" value="ARGININOSUCCIN_SYN_2"/>
    <property type="match status" value="1"/>
</dbReference>
<dbReference type="InterPro" id="IPR023434">
    <property type="entry name" value="Arginosuc_synth_type_1_subfam"/>
</dbReference>
<dbReference type="SUPFAM" id="SSF52402">
    <property type="entry name" value="Adenine nucleotide alpha hydrolases-like"/>
    <property type="match status" value="1"/>
</dbReference>
<dbReference type="PANTHER" id="PTHR11587:SF2">
    <property type="entry name" value="ARGININOSUCCINATE SYNTHASE"/>
    <property type="match status" value="1"/>
</dbReference>
<keyword evidence="6 8" id="KW-0547">Nucleotide-binding</keyword>
<evidence type="ECO:0000256" key="8">
    <source>
        <dbReference type="HAMAP-Rule" id="MF_00005"/>
    </source>
</evidence>
<feature type="binding site" evidence="8">
    <location>
        <position position="87"/>
    </location>
    <ligand>
        <name>L-citrulline</name>
        <dbReference type="ChEBI" id="CHEBI:57743"/>
    </ligand>
</feature>
<evidence type="ECO:0000313" key="12">
    <source>
        <dbReference type="Proteomes" id="UP000318081"/>
    </source>
</evidence>
<sequence>MSTKKCVLAYSGGLDTSVILGWLQDQGYEVHAVYVDLGQPCEDRDAIMQKARDCGAASAKLIDVREELCRDFAFPVLAWQAKYEQIYLLGTSIARPLISKVCLQVAREVGAVAYAHGATGKGNDQCRFQLAAEALDPTVEIIAPWRIKAFRDAFPGRTELIAYCAEKNIPVKASTAKPYSSDENVLHISYEAGELEELDVNGVELVEFGMGVSPQEAPDESESVTIGFESGVPTTLNGQTVNALEMVERLNDIGGRNGIGRIDMIENRFVGMKSRGVYESPGMTILYDALMYVEQLTMDRDLMHLRDRLAPEVAEMVYYGFWYTPKMDALMSFIKQAQAIVTGEVTLKLYKGNISVDSRSSPNSLYDAEIATMEGGGSYNQDDAEGFLRIQGLPSRVQGTVTPRKY</sequence>
<feature type="binding site" evidence="8">
    <location>
        <position position="278"/>
    </location>
    <ligand>
        <name>L-citrulline</name>
        <dbReference type="ChEBI" id="CHEBI:57743"/>
    </ligand>
</feature>
<dbReference type="InterPro" id="IPR048267">
    <property type="entry name" value="Arginosuc_syn_N"/>
</dbReference>
<feature type="binding site" evidence="8">
    <location>
        <position position="180"/>
    </location>
    <ligand>
        <name>L-citrulline</name>
        <dbReference type="ChEBI" id="CHEBI:57743"/>
    </ligand>
</feature>
<comment type="subunit">
    <text evidence="8">Homotetramer.</text>
</comment>
<evidence type="ECO:0000256" key="6">
    <source>
        <dbReference type="ARBA" id="ARBA00022741"/>
    </source>
</evidence>
<dbReference type="Pfam" id="PF00764">
    <property type="entry name" value="Arginosuc_synth"/>
    <property type="match status" value="1"/>
</dbReference>
<feature type="binding site" evidence="8">
    <location>
        <position position="119"/>
    </location>
    <ligand>
        <name>L-aspartate</name>
        <dbReference type="ChEBI" id="CHEBI:29991"/>
    </ligand>
</feature>
<evidence type="ECO:0000256" key="2">
    <source>
        <dbReference type="ARBA" id="ARBA00012286"/>
    </source>
</evidence>
<feature type="binding site" evidence="8">
    <location>
        <position position="266"/>
    </location>
    <ligand>
        <name>L-citrulline</name>
        <dbReference type="ChEBI" id="CHEBI:57743"/>
    </ligand>
</feature>
<evidence type="ECO:0000259" key="10">
    <source>
        <dbReference type="Pfam" id="PF20979"/>
    </source>
</evidence>
<dbReference type="GO" id="GO:0004055">
    <property type="term" value="F:argininosuccinate synthase activity"/>
    <property type="evidence" value="ECO:0007669"/>
    <property type="project" value="UniProtKB-EC"/>
</dbReference>
<keyword evidence="4 8" id="KW-0436">Ligase</keyword>
<evidence type="ECO:0000256" key="4">
    <source>
        <dbReference type="ARBA" id="ARBA00022598"/>
    </source>
</evidence>
<dbReference type="NCBIfam" id="TIGR00032">
    <property type="entry name" value="argG"/>
    <property type="match status" value="1"/>
</dbReference>
<dbReference type="RefSeq" id="WP_145219909.1">
    <property type="nucleotide sequence ID" value="NZ_CP036432.1"/>
</dbReference>
<accession>A0ABX5Y108</accession>
<dbReference type="HAMAP" id="MF_00005">
    <property type="entry name" value="Arg_succ_synth_type1"/>
    <property type="match status" value="1"/>
</dbReference>
<evidence type="ECO:0000256" key="5">
    <source>
        <dbReference type="ARBA" id="ARBA00022605"/>
    </source>
</evidence>
<evidence type="ECO:0000256" key="3">
    <source>
        <dbReference type="ARBA" id="ARBA00022571"/>
    </source>
</evidence>
<dbReference type="EMBL" id="CP036432">
    <property type="protein sequence ID" value="QDV87944.1"/>
    <property type="molecule type" value="Genomic_DNA"/>
</dbReference>
<organism evidence="11 12">
    <name type="scientific">Stieleria magnilauensis</name>
    <dbReference type="NCBI Taxonomy" id="2527963"/>
    <lineage>
        <taxon>Bacteria</taxon>
        <taxon>Pseudomonadati</taxon>
        <taxon>Planctomycetota</taxon>
        <taxon>Planctomycetia</taxon>
        <taxon>Pirellulales</taxon>
        <taxon>Pirellulaceae</taxon>
        <taxon>Stieleria</taxon>
    </lineage>
</organism>
<dbReference type="InterPro" id="IPR001518">
    <property type="entry name" value="Arginosuc_synth"/>
</dbReference>
<keyword evidence="8" id="KW-0963">Cytoplasm</keyword>
<dbReference type="PROSITE" id="PS00564">
    <property type="entry name" value="ARGININOSUCCIN_SYN_1"/>
    <property type="match status" value="1"/>
</dbReference>